<organism evidence="2 3">
    <name type="scientific">Phialocephala subalpina</name>
    <dbReference type="NCBI Taxonomy" id="576137"/>
    <lineage>
        <taxon>Eukaryota</taxon>
        <taxon>Fungi</taxon>
        <taxon>Dikarya</taxon>
        <taxon>Ascomycota</taxon>
        <taxon>Pezizomycotina</taxon>
        <taxon>Leotiomycetes</taxon>
        <taxon>Helotiales</taxon>
        <taxon>Mollisiaceae</taxon>
        <taxon>Phialocephala</taxon>
        <taxon>Phialocephala fortinii species complex</taxon>
    </lineage>
</organism>
<sequence length="435" mass="49237">MPTCYNFPTALIPLITSPPQLTESYHVVKKDLGPQLSLPNAIKKIIKQSDRPAKQYNQRINENRNIRPRIYDAEAFAEAFAECGQFLKHFCIDLVIRESFATKDLGDTIGLGLEDDFDLQEEKDRYCLPCKHWLLYYYVSRTPIPLSLFHPRWLLGGPEAVTFWEMSRSPPPPPAPSPSSSLPPALPESRATAQNAMRYKDQGREMMERAFYKAIQQHDSLPPGQREIFTHSFAQGSERLDRIREAKRAARDSQLEERNAIEYNQRQPQQQWSQTNTQFSSLSRVFPDDSEVQAQLDEATESELEQWEGPETIDLTQDCISVDTTCRQASPKAPLSTAPSRSRKLSKASSSIAPPLPPSTAPPLTSSRGRQRKRTKKKDHGDENVREKPIVQALGTGHGKKAEAMGKETQLGEEFKLGEESEDVDLIMLPFRSSQ</sequence>
<name>A0A1L7XVU6_9HELO</name>
<feature type="compositionally biased region" description="Basic and acidic residues" evidence="1">
    <location>
        <begin position="251"/>
        <end position="260"/>
    </location>
</feature>
<dbReference type="AlphaFoldDB" id="A0A1L7XVU6"/>
<dbReference type="Proteomes" id="UP000184330">
    <property type="component" value="Unassembled WGS sequence"/>
</dbReference>
<feature type="region of interest" description="Disordered" evidence="1">
    <location>
        <begin position="166"/>
        <end position="193"/>
    </location>
</feature>
<evidence type="ECO:0000256" key="1">
    <source>
        <dbReference type="SAM" id="MobiDB-lite"/>
    </source>
</evidence>
<proteinExistence type="predicted"/>
<feature type="compositionally biased region" description="Low complexity" evidence="1">
    <location>
        <begin position="264"/>
        <end position="278"/>
    </location>
</feature>
<feature type="compositionally biased region" description="Basic residues" evidence="1">
    <location>
        <begin position="369"/>
        <end position="378"/>
    </location>
</feature>
<protein>
    <submittedName>
        <fullName evidence="2">Uncharacterized protein</fullName>
    </submittedName>
</protein>
<feature type="region of interest" description="Disordered" evidence="1">
    <location>
        <begin position="251"/>
        <end position="278"/>
    </location>
</feature>
<feature type="compositionally biased region" description="Basic and acidic residues" evidence="1">
    <location>
        <begin position="379"/>
        <end position="389"/>
    </location>
</feature>
<dbReference type="EMBL" id="FJOG01000066">
    <property type="protein sequence ID" value="CZR69153.1"/>
    <property type="molecule type" value="Genomic_DNA"/>
</dbReference>
<evidence type="ECO:0000313" key="3">
    <source>
        <dbReference type="Proteomes" id="UP000184330"/>
    </source>
</evidence>
<accession>A0A1L7XVU6</accession>
<evidence type="ECO:0000313" key="2">
    <source>
        <dbReference type="EMBL" id="CZR69153.1"/>
    </source>
</evidence>
<keyword evidence="3" id="KW-1185">Reference proteome</keyword>
<reference evidence="2 3" key="1">
    <citation type="submission" date="2016-03" db="EMBL/GenBank/DDBJ databases">
        <authorList>
            <person name="Ploux O."/>
        </authorList>
    </citation>
    <scope>NUCLEOTIDE SEQUENCE [LARGE SCALE GENOMIC DNA]</scope>
    <source>
        <strain evidence="2 3">UAMH 11012</strain>
    </source>
</reference>
<dbReference type="STRING" id="576137.A0A1L7XVU6"/>
<feature type="region of interest" description="Disordered" evidence="1">
    <location>
        <begin position="327"/>
        <end position="408"/>
    </location>
</feature>
<gene>
    <name evidence="2" type="ORF">PAC_19053</name>
</gene>